<gene>
    <name evidence="1" type="ORF">FD24_GL003026</name>
</gene>
<evidence type="ECO:0008006" key="3">
    <source>
        <dbReference type="Google" id="ProtNLM"/>
    </source>
</evidence>
<dbReference type="EMBL" id="AZCU01000007">
    <property type="protein sequence ID" value="KRK25535.1"/>
    <property type="molecule type" value="Genomic_DNA"/>
</dbReference>
<dbReference type="NCBIfam" id="NF047400">
    <property type="entry name" value="MazE_PemI_antitoxin"/>
    <property type="match status" value="1"/>
</dbReference>
<evidence type="ECO:0000313" key="2">
    <source>
        <dbReference type="Proteomes" id="UP000051020"/>
    </source>
</evidence>
<dbReference type="AlphaFoldDB" id="A0A837RA89"/>
<sequence>MTVKVQKQGHSLMIPIPANFHVKDNAEYQPVMDDDTGILSFIPVHENIFEQNPDYDFQTALKEMSLPDNGELVDKENVWE</sequence>
<reference evidence="1 2" key="1">
    <citation type="journal article" date="2015" name="Genome Announc.">
        <title>Expanding the biotechnology potential of lactobacilli through comparative genomics of 213 strains and associated genera.</title>
        <authorList>
            <person name="Sun Z."/>
            <person name="Harris H.M."/>
            <person name="McCann A."/>
            <person name="Guo C."/>
            <person name="Argimon S."/>
            <person name="Zhang W."/>
            <person name="Yang X."/>
            <person name="Jeffery I.B."/>
            <person name="Cooney J.C."/>
            <person name="Kagawa T.F."/>
            <person name="Liu W."/>
            <person name="Song Y."/>
            <person name="Salvetti E."/>
            <person name="Wrobel A."/>
            <person name="Rasinkangas P."/>
            <person name="Parkhill J."/>
            <person name="Rea M.C."/>
            <person name="O'Sullivan O."/>
            <person name="Ritari J."/>
            <person name="Douillard F.P."/>
            <person name="Paul Ross R."/>
            <person name="Yang R."/>
            <person name="Briner A.E."/>
            <person name="Felis G.E."/>
            <person name="de Vos W.M."/>
            <person name="Barrangou R."/>
            <person name="Klaenhammer T.R."/>
            <person name="Caufield P.W."/>
            <person name="Cui Y."/>
            <person name="Zhang H."/>
            <person name="O'Toole P.W."/>
        </authorList>
    </citation>
    <scope>NUCLEOTIDE SEQUENCE [LARGE SCALE GENOMIC DNA]</scope>
    <source>
        <strain evidence="1 2">DSM 20314</strain>
    </source>
</reference>
<dbReference type="GeneID" id="49392527"/>
<evidence type="ECO:0000313" key="1">
    <source>
        <dbReference type="EMBL" id="KRK25535.1"/>
    </source>
</evidence>
<accession>A0A837RA89</accession>
<comment type="caution">
    <text evidence="1">The sequence shown here is derived from an EMBL/GenBank/DDBJ whole genome shotgun (WGS) entry which is preliminary data.</text>
</comment>
<dbReference type="RefSeq" id="WP_050337968.1">
    <property type="nucleotide sequence ID" value="NZ_AZCU01000007.1"/>
</dbReference>
<protein>
    <recommendedName>
        <fullName evidence="3">AbrB family transcriptional regulator</fullName>
    </recommendedName>
</protein>
<name>A0A837RA89_LACPE</name>
<dbReference type="Proteomes" id="UP000051020">
    <property type="component" value="Unassembled WGS sequence"/>
</dbReference>
<organism evidence="1 2">
    <name type="scientific">Lactiplantibacillus pentosus DSM 20314</name>
    <dbReference type="NCBI Taxonomy" id="1423791"/>
    <lineage>
        <taxon>Bacteria</taxon>
        <taxon>Bacillati</taxon>
        <taxon>Bacillota</taxon>
        <taxon>Bacilli</taxon>
        <taxon>Lactobacillales</taxon>
        <taxon>Lactobacillaceae</taxon>
        <taxon>Lactiplantibacillus</taxon>
    </lineage>
</organism>
<proteinExistence type="predicted"/>